<keyword evidence="1" id="KW-1133">Transmembrane helix</keyword>
<sequence>MTMESIKLWMQRNLMGDPVIWMVVFGLSVISILVVYSATGSLAYKRDVEVEQYLINHSLLMILSLGAMWLAHKVDYRYYSRLSRVAMLLPSRCCCTPISLAPTSTRPAAGSRSP</sequence>
<dbReference type="GO" id="GO:0051301">
    <property type="term" value="P:cell division"/>
    <property type="evidence" value="ECO:0007669"/>
    <property type="project" value="UniProtKB-KW"/>
</dbReference>
<dbReference type="STRING" id="1279009.ADICEAN_01310"/>
<reference evidence="2 3" key="1">
    <citation type="journal article" date="2013" name="Genome Announc.">
        <title>Draft Genome Sequence of Cesiribacter andamanensis Strain AMV16T, Isolated from a Soil Sample from a Mud Volcano in the Andaman Islands, India.</title>
        <authorList>
            <person name="Shivaji S."/>
            <person name="Ara S."/>
            <person name="Begum Z."/>
            <person name="Srinivas T.N."/>
            <person name="Singh A."/>
            <person name="Kumar Pinnaka A."/>
        </authorList>
    </citation>
    <scope>NUCLEOTIDE SEQUENCE [LARGE SCALE GENOMIC DNA]</scope>
    <source>
        <strain evidence="2 3">AMV16</strain>
    </source>
</reference>
<protein>
    <submittedName>
        <fullName evidence="2">Cell division protein FtsW</fullName>
    </submittedName>
</protein>
<name>M7N4E4_9BACT</name>
<gene>
    <name evidence="2" type="ORF">ADICEAN_01310</name>
</gene>
<feature type="transmembrane region" description="Helical" evidence="1">
    <location>
        <begin position="20"/>
        <end position="38"/>
    </location>
</feature>
<comment type="caution">
    <text evidence="2">The sequence shown here is derived from an EMBL/GenBank/DDBJ whole genome shotgun (WGS) entry which is preliminary data.</text>
</comment>
<keyword evidence="2" id="KW-0131">Cell cycle</keyword>
<keyword evidence="1" id="KW-0812">Transmembrane</keyword>
<accession>M7N4E4</accession>
<keyword evidence="1" id="KW-0472">Membrane</keyword>
<dbReference type="EMBL" id="AODQ01000023">
    <property type="protein sequence ID" value="EMR03543.1"/>
    <property type="molecule type" value="Genomic_DNA"/>
</dbReference>
<keyword evidence="2" id="KW-0132">Cell division</keyword>
<evidence type="ECO:0000313" key="2">
    <source>
        <dbReference type="EMBL" id="EMR03543.1"/>
    </source>
</evidence>
<evidence type="ECO:0000256" key="1">
    <source>
        <dbReference type="SAM" id="Phobius"/>
    </source>
</evidence>
<dbReference type="Proteomes" id="UP000011910">
    <property type="component" value="Unassembled WGS sequence"/>
</dbReference>
<proteinExistence type="predicted"/>
<dbReference type="eggNOG" id="COG0772">
    <property type="taxonomic scope" value="Bacteria"/>
</dbReference>
<dbReference type="PATRIC" id="fig|1279009.4.peg.1325"/>
<dbReference type="AlphaFoldDB" id="M7N4E4"/>
<organism evidence="2 3">
    <name type="scientific">Cesiribacter andamanensis AMV16</name>
    <dbReference type="NCBI Taxonomy" id="1279009"/>
    <lineage>
        <taxon>Bacteria</taxon>
        <taxon>Pseudomonadati</taxon>
        <taxon>Bacteroidota</taxon>
        <taxon>Cytophagia</taxon>
        <taxon>Cytophagales</taxon>
        <taxon>Cesiribacteraceae</taxon>
        <taxon>Cesiribacter</taxon>
    </lineage>
</organism>
<evidence type="ECO:0000313" key="3">
    <source>
        <dbReference type="Proteomes" id="UP000011910"/>
    </source>
</evidence>
<keyword evidence="3" id="KW-1185">Reference proteome</keyword>
<feature type="transmembrane region" description="Helical" evidence="1">
    <location>
        <begin position="53"/>
        <end position="71"/>
    </location>
</feature>